<feature type="transmembrane region" description="Helical" evidence="1">
    <location>
        <begin position="43"/>
        <end position="66"/>
    </location>
</feature>
<accession>A0A3A8GPV8</accession>
<evidence type="ECO:0000256" key="1">
    <source>
        <dbReference type="SAM" id="Phobius"/>
    </source>
</evidence>
<proteinExistence type="predicted"/>
<evidence type="ECO:0000313" key="3">
    <source>
        <dbReference type="Proteomes" id="UP000281084"/>
    </source>
</evidence>
<protein>
    <submittedName>
        <fullName evidence="2">Uncharacterized protein</fullName>
    </submittedName>
</protein>
<sequence length="215" mass="25197">MKLHSAIRYLIEHKGNLLSKITTWLHQELIQPARQIWQLTLKYFALFVIASALFQAITFLIIPSVWLPTKIEHLALKKPENQINPGKTQNIVLQQGYKKYLARCTWQIPEIKQLCESAAHHQQLNIQSVQFIYLSTTFQLSKGSKKEVFIQAMSLVTDHTATARHIHTTTQQQQQWLQAQYQSTHIIRMLLIINMLYMVMACWFKIRHRSHSVPK</sequence>
<reference evidence="2 3" key="1">
    <citation type="submission" date="2018-09" db="EMBL/GenBank/DDBJ databases">
        <title>The draft genome of Acinetobacter spp. strains.</title>
        <authorList>
            <person name="Qin J."/>
            <person name="Feng Y."/>
            <person name="Zong Z."/>
        </authorList>
    </citation>
    <scope>NUCLEOTIDE SEQUENCE [LARGE SCALE GENOMIC DNA]</scope>
    <source>
        <strain evidence="2 3">WCHAc060002</strain>
    </source>
</reference>
<evidence type="ECO:0000313" key="2">
    <source>
        <dbReference type="EMBL" id="RKG55073.1"/>
    </source>
</evidence>
<dbReference type="AlphaFoldDB" id="A0A3A8GPV8"/>
<keyword evidence="1" id="KW-0812">Transmembrane</keyword>
<feature type="transmembrane region" description="Helical" evidence="1">
    <location>
        <begin position="186"/>
        <end position="206"/>
    </location>
</feature>
<keyword evidence="1" id="KW-1133">Transmembrane helix</keyword>
<comment type="caution">
    <text evidence="2">The sequence shown here is derived from an EMBL/GenBank/DDBJ whole genome shotgun (WGS) entry which is preliminary data.</text>
</comment>
<organism evidence="2 3">
    <name type="scientific">Acinetobacter cumulans</name>
    <dbReference type="NCBI Taxonomy" id="2136182"/>
    <lineage>
        <taxon>Bacteria</taxon>
        <taxon>Pseudomonadati</taxon>
        <taxon>Pseudomonadota</taxon>
        <taxon>Gammaproteobacteria</taxon>
        <taxon>Moraxellales</taxon>
        <taxon>Moraxellaceae</taxon>
        <taxon>Acinetobacter</taxon>
    </lineage>
</organism>
<dbReference type="Proteomes" id="UP000281084">
    <property type="component" value="Unassembled WGS sequence"/>
</dbReference>
<name>A0A3A8GPV8_9GAMM</name>
<gene>
    <name evidence="2" type="ORF">D7V64_01775</name>
</gene>
<dbReference type="EMBL" id="RAXZ01000002">
    <property type="protein sequence ID" value="RKG55073.1"/>
    <property type="molecule type" value="Genomic_DNA"/>
</dbReference>
<keyword evidence="1" id="KW-0472">Membrane</keyword>